<dbReference type="SUPFAM" id="SSF51182">
    <property type="entry name" value="RmlC-like cupins"/>
    <property type="match status" value="1"/>
</dbReference>
<dbReference type="InterPro" id="IPR013096">
    <property type="entry name" value="Cupin_2"/>
</dbReference>
<keyword evidence="3" id="KW-1185">Reference proteome</keyword>
<evidence type="ECO:0000313" key="2">
    <source>
        <dbReference type="EMBL" id="MDA3631051.1"/>
    </source>
</evidence>
<evidence type="ECO:0000313" key="3">
    <source>
        <dbReference type="Proteomes" id="UP001210380"/>
    </source>
</evidence>
<organism evidence="2 3">
    <name type="scientific">Saccharopolyspora oryzae</name>
    <dbReference type="NCBI Taxonomy" id="2997343"/>
    <lineage>
        <taxon>Bacteria</taxon>
        <taxon>Bacillati</taxon>
        <taxon>Actinomycetota</taxon>
        <taxon>Actinomycetes</taxon>
        <taxon>Pseudonocardiales</taxon>
        <taxon>Pseudonocardiaceae</taxon>
        <taxon>Saccharopolyspora</taxon>
    </lineage>
</organism>
<proteinExistence type="predicted"/>
<dbReference type="RefSeq" id="WP_270954364.1">
    <property type="nucleotide sequence ID" value="NZ_JAQGLA010000140.1"/>
</dbReference>
<dbReference type="InterPro" id="IPR014710">
    <property type="entry name" value="RmlC-like_jellyroll"/>
</dbReference>
<dbReference type="Gene3D" id="2.60.120.10">
    <property type="entry name" value="Jelly Rolls"/>
    <property type="match status" value="2"/>
</dbReference>
<protein>
    <submittedName>
        <fullName evidence="2">Cupin domain-containing protein</fullName>
    </submittedName>
</protein>
<dbReference type="Proteomes" id="UP001210380">
    <property type="component" value="Unassembled WGS sequence"/>
</dbReference>
<dbReference type="Pfam" id="PF07883">
    <property type="entry name" value="Cupin_2"/>
    <property type="match status" value="1"/>
</dbReference>
<dbReference type="EMBL" id="JAQGLA010000140">
    <property type="protein sequence ID" value="MDA3631051.1"/>
    <property type="molecule type" value="Genomic_DNA"/>
</dbReference>
<reference evidence="2 3" key="1">
    <citation type="submission" date="2022-11" db="EMBL/GenBank/DDBJ databases">
        <title>Draft genome sequence of Saccharopolyspora sp. WRP15-2 isolated from rhizosphere soils of wild rice in Thailand.</title>
        <authorList>
            <person name="Duangmal K."/>
            <person name="Kammanee S."/>
            <person name="Muangham S."/>
        </authorList>
    </citation>
    <scope>NUCLEOTIDE SEQUENCE [LARGE SCALE GENOMIC DNA]</scope>
    <source>
        <strain evidence="2 3">WRP15-2</strain>
    </source>
</reference>
<gene>
    <name evidence="2" type="ORF">OU415_36895</name>
</gene>
<dbReference type="InterPro" id="IPR011051">
    <property type="entry name" value="RmlC_Cupin_sf"/>
</dbReference>
<evidence type="ECO:0000259" key="1">
    <source>
        <dbReference type="Pfam" id="PF07883"/>
    </source>
</evidence>
<feature type="domain" description="Cupin type-2" evidence="1">
    <location>
        <begin position="72"/>
        <end position="135"/>
    </location>
</feature>
<sequence>MTDLSQADRLVASVGRHIEKIWDWDAFPASRGYPELARAQMRYIGSGGSPKTGDETTLVPKHFTTSLLYQDPDRYAAVHTHEIEEIFLIHSGRMVVSWDFDGEFVDIVLGPGDALVNPAERAHGFRNDGPEPIVAQFMVGHPKPMMPNYRSHPSKGDGAPEFRQPLPDPADPRVVEAHQYVVRGAQAPIHWHTLDNGSELATQPYVLPAEQGGVVPSIRFSLEFLHLPERAETLTYTFDHEVAFMVWEGQVAVEFTDGEQAASTLLGARDLVLVEAGQTFRLRNSGAGVAKLSAALGTATPAADRWTNAG</sequence>
<comment type="caution">
    <text evidence="2">The sequence shown here is derived from an EMBL/GenBank/DDBJ whole genome shotgun (WGS) entry which is preliminary data.</text>
</comment>
<accession>A0ABT4VCB9</accession>
<name>A0ABT4VCB9_9PSEU</name>